<dbReference type="NCBIfam" id="TIGR03177">
    <property type="entry name" value="pilus_cpaB"/>
    <property type="match status" value="1"/>
</dbReference>
<dbReference type="CDD" id="cd11614">
    <property type="entry name" value="SAF_CpaB_FlgA_like"/>
    <property type="match status" value="1"/>
</dbReference>
<organism evidence="2 3">
    <name type="scientific">Azospirillum formosense</name>
    <dbReference type="NCBI Taxonomy" id="861533"/>
    <lineage>
        <taxon>Bacteria</taxon>
        <taxon>Pseudomonadati</taxon>
        <taxon>Pseudomonadota</taxon>
        <taxon>Alphaproteobacteria</taxon>
        <taxon>Rhodospirillales</taxon>
        <taxon>Azospirillaceae</taxon>
        <taxon>Azospirillum</taxon>
    </lineage>
</organism>
<dbReference type="InterPro" id="IPR013974">
    <property type="entry name" value="SAF"/>
</dbReference>
<dbReference type="InterPro" id="IPR017592">
    <property type="entry name" value="Pilus_assmbl_Flp-typ_CpaB"/>
</dbReference>
<feature type="non-terminal residue" evidence="2">
    <location>
        <position position="251"/>
    </location>
</feature>
<protein>
    <submittedName>
        <fullName evidence="2">Flp pilus assembly protein CpaB</fullName>
    </submittedName>
</protein>
<gene>
    <name evidence="2" type="primary">cpaB</name>
    <name evidence="2" type="ORF">GBZ26_26710</name>
</gene>
<proteinExistence type="predicted"/>
<evidence type="ECO:0000313" key="3">
    <source>
        <dbReference type="Proteomes" id="UP000639419"/>
    </source>
</evidence>
<feature type="domain" description="SAF" evidence="1">
    <location>
        <begin position="39"/>
        <end position="105"/>
    </location>
</feature>
<keyword evidence="3" id="KW-1185">Reference proteome</keyword>
<dbReference type="InterPro" id="IPR031571">
    <property type="entry name" value="RcpC_dom"/>
</dbReference>
<dbReference type="Pfam" id="PF16976">
    <property type="entry name" value="RcpC"/>
    <property type="match status" value="1"/>
</dbReference>
<dbReference type="Proteomes" id="UP000639419">
    <property type="component" value="Unassembled WGS sequence"/>
</dbReference>
<name>A0ABX2L6J3_9PROT</name>
<comment type="caution">
    <text evidence="2">The sequence shown here is derived from an EMBL/GenBank/DDBJ whole genome shotgun (WGS) entry which is preliminary data.</text>
</comment>
<accession>A0ABX2L6J3</accession>
<dbReference type="EMBL" id="WHOR01000342">
    <property type="protein sequence ID" value="NUB22754.1"/>
    <property type="molecule type" value="Genomic_DNA"/>
</dbReference>
<sequence>MLFLSLLLVGLSLVGYVSFSMLPAPTAAVAVPAPQAPMDSVLVAARPISTGMLLRAEDLRWEAWPPGRLVDGYMVRGRVAESAYSGAVTRRSFAAGEPIMAGHIVAPGERGFLAAVLSPGSRAVSVAVDAVSATGGLIWPGDRVDLILTQNFESQAGRDLRSRAVGETVLQNLRVIAIDQQLGEAGMVKNGPDGRVPRTVTLEVTARQSETVTVAATMGKLSLALRSLLADETALAAGEAEPASAPTWAED</sequence>
<dbReference type="Pfam" id="PF08666">
    <property type="entry name" value="SAF"/>
    <property type="match status" value="1"/>
</dbReference>
<dbReference type="SMART" id="SM00858">
    <property type="entry name" value="SAF"/>
    <property type="match status" value="1"/>
</dbReference>
<evidence type="ECO:0000313" key="2">
    <source>
        <dbReference type="EMBL" id="NUB22754.1"/>
    </source>
</evidence>
<reference evidence="2 3" key="1">
    <citation type="submission" date="2019-10" db="EMBL/GenBank/DDBJ databases">
        <title>Genome sequence of Azospirillum formosense CC-Nfb-7.</title>
        <authorList>
            <person name="Ambrosini A."/>
            <person name="Sant'Anna F.H."/>
            <person name="Cassan F.D."/>
            <person name="Souza E.M."/>
            <person name="Passaglia L.M.P."/>
        </authorList>
    </citation>
    <scope>NUCLEOTIDE SEQUENCE [LARGE SCALE GENOMIC DNA]</scope>
    <source>
        <strain evidence="2 3">CC-NFb-7</strain>
    </source>
</reference>
<evidence type="ECO:0000259" key="1">
    <source>
        <dbReference type="SMART" id="SM00858"/>
    </source>
</evidence>